<gene>
    <name evidence="3" type="ORF">GCM10011511_57040</name>
</gene>
<proteinExistence type="predicted"/>
<organism evidence="3 4">
    <name type="scientific">Puia dinghuensis</name>
    <dbReference type="NCBI Taxonomy" id="1792502"/>
    <lineage>
        <taxon>Bacteria</taxon>
        <taxon>Pseudomonadati</taxon>
        <taxon>Bacteroidota</taxon>
        <taxon>Chitinophagia</taxon>
        <taxon>Chitinophagales</taxon>
        <taxon>Chitinophagaceae</taxon>
        <taxon>Puia</taxon>
    </lineage>
</organism>
<keyword evidence="2" id="KW-1133">Transmembrane helix</keyword>
<feature type="transmembrane region" description="Helical" evidence="2">
    <location>
        <begin position="6"/>
        <end position="24"/>
    </location>
</feature>
<keyword evidence="2" id="KW-0472">Membrane</keyword>
<dbReference type="AlphaFoldDB" id="A0A8J2UJ21"/>
<evidence type="ECO:0000313" key="4">
    <source>
        <dbReference type="Proteomes" id="UP000607559"/>
    </source>
</evidence>
<name>A0A8J2UJ21_9BACT</name>
<evidence type="ECO:0000256" key="2">
    <source>
        <dbReference type="SAM" id="Phobius"/>
    </source>
</evidence>
<dbReference type="Proteomes" id="UP000607559">
    <property type="component" value="Unassembled WGS sequence"/>
</dbReference>
<sequence>MKGKTLTAIVLVIEIVSISILHAVKINQTEKAAAKEVSRNASSETMDPRPKPAISLVTLR</sequence>
<protein>
    <submittedName>
        <fullName evidence="3">Uncharacterized protein</fullName>
    </submittedName>
</protein>
<evidence type="ECO:0000256" key="1">
    <source>
        <dbReference type="SAM" id="MobiDB-lite"/>
    </source>
</evidence>
<dbReference type="EMBL" id="BMJC01000009">
    <property type="protein sequence ID" value="GGB25681.1"/>
    <property type="molecule type" value="Genomic_DNA"/>
</dbReference>
<keyword evidence="2" id="KW-0812">Transmembrane</keyword>
<reference evidence="3" key="2">
    <citation type="submission" date="2020-09" db="EMBL/GenBank/DDBJ databases">
        <authorList>
            <person name="Sun Q."/>
            <person name="Zhou Y."/>
        </authorList>
    </citation>
    <scope>NUCLEOTIDE SEQUENCE</scope>
    <source>
        <strain evidence="3">CGMCC 1.15448</strain>
    </source>
</reference>
<comment type="caution">
    <text evidence="3">The sequence shown here is derived from an EMBL/GenBank/DDBJ whole genome shotgun (WGS) entry which is preliminary data.</text>
</comment>
<accession>A0A8J2UJ21</accession>
<reference evidence="3" key="1">
    <citation type="journal article" date="2014" name="Int. J. Syst. Evol. Microbiol.">
        <title>Complete genome sequence of Corynebacterium casei LMG S-19264T (=DSM 44701T), isolated from a smear-ripened cheese.</title>
        <authorList>
            <consortium name="US DOE Joint Genome Institute (JGI-PGF)"/>
            <person name="Walter F."/>
            <person name="Albersmeier A."/>
            <person name="Kalinowski J."/>
            <person name="Ruckert C."/>
        </authorList>
    </citation>
    <scope>NUCLEOTIDE SEQUENCE</scope>
    <source>
        <strain evidence="3">CGMCC 1.15448</strain>
    </source>
</reference>
<keyword evidence="4" id="KW-1185">Reference proteome</keyword>
<dbReference type="RefSeq" id="WP_188938185.1">
    <property type="nucleotide sequence ID" value="NZ_BMJC01000009.1"/>
</dbReference>
<evidence type="ECO:0000313" key="3">
    <source>
        <dbReference type="EMBL" id="GGB25681.1"/>
    </source>
</evidence>
<feature type="region of interest" description="Disordered" evidence="1">
    <location>
        <begin position="32"/>
        <end position="60"/>
    </location>
</feature>